<dbReference type="Proteomes" id="UP001596337">
    <property type="component" value="Unassembled WGS sequence"/>
</dbReference>
<protein>
    <submittedName>
        <fullName evidence="1">Uncharacterized protein</fullName>
    </submittedName>
</protein>
<dbReference type="RefSeq" id="WP_345391533.1">
    <property type="nucleotide sequence ID" value="NZ_BAABLA010000007.1"/>
</dbReference>
<sequence>MDIKIASSAITNEQGLGPCYRIVQHTEYGIELYILPRSAIACDMELYDVDDPVQVLNWRLHGYRGAPTTPGMMEPSLGKAVEAQQLQLNVEYARARLAQRSTPDDVGTVLENEVALADAAIRNLKSEARLLRDDEVSTIKRTAKIADDDQFAALRMLVANDAARVNADRNRYREELTRHMTTGVDL</sequence>
<keyword evidence="2" id="KW-1185">Reference proteome</keyword>
<accession>A0ABW2CAN4</accession>
<comment type="caution">
    <text evidence="1">The sequence shown here is derived from an EMBL/GenBank/DDBJ whole genome shotgun (WGS) entry which is preliminary data.</text>
</comment>
<dbReference type="EMBL" id="JBHSXX010000001">
    <property type="protein sequence ID" value="MFC6871623.1"/>
    <property type="molecule type" value="Genomic_DNA"/>
</dbReference>
<proteinExistence type="predicted"/>
<name>A0ABW2CAN4_9PSEU</name>
<evidence type="ECO:0000313" key="2">
    <source>
        <dbReference type="Proteomes" id="UP001596337"/>
    </source>
</evidence>
<gene>
    <name evidence="1" type="ORF">ACFQGD_31330</name>
</gene>
<evidence type="ECO:0000313" key="1">
    <source>
        <dbReference type="EMBL" id="MFC6871623.1"/>
    </source>
</evidence>
<organism evidence="1 2">
    <name type="scientific">Haloechinothrix salitolerans</name>
    <dbReference type="NCBI Taxonomy" id="926830"/>
    <lineage>
        <taxon>Bacteria</taxon>
        <taxon>Bacillati</taxon>
        <taxon>Actinomycetota</taxon>
        <taxon>Actinomycetes</taxon>
        <taxon>Pseudonocardiales</taxon>
        <taxon>Pseudonocardiaceae</taxon>
        <taxon>Haloechinothrix</taxon>
    </lineage>
</organism>
<reference evidence="2" key="1">
    <citation type="journal article" date="2019" name="Int. J. Syst. Evol. Microbiol.">
        <title>The Global Catalogue of Microorganisms (GCM) 10K type strain sequencing project: providing services to taxonomists for standard genome sequencing and annotation.</title>
        <authorList>
            <consortium name="The Broad Institute Genomics Platform"/>
            <consortium name="The Broad Institute Genome Sequencing Center for Infectious Disease"/>
            <person name="Wu L."/>
            <person name="Ma J."/>
        </authorList>
    </citation>
    <scope>NUCLEOTIDE SEQUENCE [LARGE SCALE GENOMIC DNA]</scope>
    <source>
        <strain evidence="2">KCTC 32255</strain>
    </source>
</reference>